<gene>
    <name evidence="24" type="ORF">CkaCkLH20_09119</name>
</gene>
<keyword evidence="11" id="KW-0999">Mitochondrion inner membrane</keyword>
<dbReference type="InterPro" id="IPR011050">
    <property type="entry name" value="Pectin_lyase_fold/virulence"/>
</dbReference>
<keyword evidence="15" id="KW-0496">Mitochondrion</keyword>
<keyword evidence="8" id="KW-0964">Secreted</keyword>
<sequence length="528" mass="56311">MGLYKFLLAVVPAVLAADIYVAPTGSDSAAGTLAAPLKSVQKAVDKAVAGDTIYLRGGTYSPTTNIKITKSGTADKPYTLTAYNDEAVILDGEALPGTPAALDASLANGDRGVLHIEKANYWKFYKLTIINGPYGVYLRDGSNNYFERIVTHDNYETGFQMQGSLSNNQVIYLDSYRNRDPRKNGESADGFACKEGSGTGNILKGARLWENVDDGLDLWEFKSPVTIMDTISWGNGVNRWGFSDFQGDGNGFKLGGGDAADVGAANHVITNCIAFDNVAKGFTDNKQPGNFQFKRNTAWNNGAVGFQTITTKSTLTNNVASGNSKTTAKSGQTSLVSGTTSSGNSWDGSATWSDSSFKSVDSSLVKGARQANGKIAASNFLIPTSGAAAYRLVTQVLFVGSRIVGRSFAAAYKQAQASSEYARAQAKNGGGGAAVKSNGASGMTLDEACKILDVEAPKDGANNAGQVMERFKKLFDVNDPKKGGSFYLQSKVLRARERLEKEIGPLVEKEEVEAEVKEGFKPKIYKDR</sequence>
<evidence type="ECO:0000256" key="3">
    <source>
        <dbReference type="ARBA" id="ARBA00004637"/>
    </source>
</evidence>
<evidence type="ECO:0000256" key="2">
    <source>
        <dbReference type="ARBA" id="ARBA00004613"/>
    </source>
</evidence>
<keyword evidence="12" id="KW-0106">Calcium</keyword>
<dbReference type="Proteomes" id="UP000781932">
    <property type="component" value="Unassembled WGS sequence"/>
</dbReference>
<evidence type="ECO:0000256" key="18">
    <source>
        <dbReference type="ARBA" id="ARBA00030422"/>
    </source>
</evidence>
<evidence type="ECO:0000313" key="25">
    <source>
        <dbReference type="Proteomes" id="UP000781932"/>
    </source>
</evidence>
<dbReference type="FunFam" id="1.10.287.110:FF:000006">
    <property type="entry name" value="Import inner membrane translocase subunit TIM16"/>
    <property type="match status" value="1"/>
</dbReference>
<dbReference type="InterPro" id="IPR036869">
    <property type="entry name" value="J_dom_sf"/>
</dbReference>
<evidence type="ECO:0000256" key="1">
    <source>
        <dbReference type="ARBA" id="ARBA00001913"/>
    </source>
</evidence>
<dbReference type="Pfam" id="PF22842">
    <property type="entry name" value="Pel9A-like_beta_helix"/>
    <property type="match status" value="1"/>
</dbReference>
<dbReference type="PANTHER" id="PTHR40088">
    <property type="entry name" value="PECTATE LYASE (EUROFUNG)"/>
    <property type="match status" value="1"/>
</dbReference>
<evidence type="ECO:0000256" key="21">
    <source>
        <dbReference type="SAM" id="MobiDB-lite"/>
    </source>
</evidence>
<evidence type="ECO:0000256" key="13">
    <source>
        <dbReference type="ARBA" id="ARBA00022927"/>
    </source>
</evidence>
<feature type="chain" id="PRO_5040221283" description="Mitochondrial import inner membrane translocase subunit TIM16" evidence="22">
    <location>
        <begin position="17"/>
        <end position="528"/>
    </location>
</feature>
<dbReference type="GO" id="GO:0015031">
    <property type="term" value="P:protein transport"/>
    <property type="evidence" value="ECO:0007669"/>
    <property type="project" value="UniProtKB-KW"/>
</dbReference>
<organism evidence="24 25">
    <name type="scientific">Colletotrichum karsti</name>
    <dbReference type="NCBI Taxonomy" id="1095194"/>
    <lineage>
        <taxon>Eukaryota</taxon>
        <taxon>Fungi</taxon>
        <taxon>Dikarya</taxon>
        <taxon>Ascomycota</taxon>
        <taxon>Pezizomycotina</taxon>
        <taxon>Sordariomycetes</taxon>
        <taxon>Hypocreomycetidae</taxon>
        <taxon>Glomerellales</taxon>
        <taxon>Glomerellaceae</taxon>
        <taxon>Colletotrichum</taxon>
        <taxon>Colletotrichum boninense species complex</taxon>
    </lineage>
</organism>
<dbReference type="InterPro" id="IPR012334">
    <property type="entry name" value="Pectin_lyas_fold"/>
</dbReference>
<evidence type="ECO:0000256" key="12">
    <source>
        <dbReference type="ARBA" id="ARBA00022837"/>
    </source>
</evidence>
<evidence type="ECO:0000256" key="7">
    <source>
        <dbReference type="ARBA" id="ARBA00022448"/>
    </source>
</evidence>
<evidence type="ECO:0000256" key="22">
    <source>
        <dbReference type="SAM" id="SignalP"/>
    </source>
</evidence>
<dbReference type="GO" id="GO:0016837">
    <property type="term" value="F:carbon-oxygen lyase activity, acting on polysaccharides"/>
    <property type="evidence" value="ECO:0007669"/>
    <property type="project" value="TreeGrafter"/>
</dbReference>
<proteinExistence type="inferred from homology"/>
<comment type="similarity">
    <text evidence="4">Belongs to the TIM16/PAM16 family.</text>
</comment>
<evidence type="ECO:0000313" key="24">
    <source>
        <dbReference type="EMBL" id="KAF9873306.1"/>
    </source>
</evidence>
<evidence type="ECO:0000256" key="8">
    <source>
        <dbReference type="ARBA" id="ARBA00022525"/>
    </source>
</evidence>
<evidence type="ECO:0000256" key="9">
    <source>
        <dbReference type="ARBA" id="ARBA00022723"/>
    </source>
</evidence>
<keyword evidence="9" id="KW-0479">Metal-binding</keyword>
<evidence type="ECO:0000256" key="5">
    <source>
        <dbReference type="ARBA" id="ARBA00013571"/>
    </source>
</evidence>
<reference evidence="24" key="2">
    <citation type="submission" date="2020-11" db="EMBL/GenBank/DDBJ databases">
        <title>Whole genome sequencing of Colletotrichum sp.</title>
        <authorList>
            <person name="Li H."/>
        </authorList>
    </citation>
    <scope>NUCLEOTIDE SEQUENCE</scope>
    <source>
        <strain evidence="24">CkLH20</strain>
    </source>
</reference>
<dbReference type="Pfam" id="PF03656">
    <property type="entry name" value="Pam16"/>
    <property type="match status" value="1"/>
</dbReference>
<dbReference type="GeneID" id="62164908"/>
<evidence type="ECO:0000256" key="6">
    <source>
        <dbReference type="ARBA" id="ARBA00020721"/>
    </source>
</evidence>
<dbReference type="GO" id="GO:0005576">
    <property type="term" value="C:extracellular region"/>
    <property type="evidence" value="ECO:0007669"/>
    <property type="project" value="UniProtKB-SubCell"/>
</dbReference>
<evidence type="ECO:0000256" key="20">
    <source>
        <dbReference type="ARBA" id="ARBA00038263"/>
    </source>
</evidence>
<feature type="domain" description="Pel9A-like right handed beta-helix region" evidence="23">
    <location>
        <begin position="140"/>
        <end position="319"/>
    </location>
</feature>
<evidence type="ECO:0000256" key="15">
    <source>
        <dbReference type="ARBA" id="ARBA00023128"/>
    </source>
</evidence>
<dbReference type="RefSeq" id="XP_038742767.1">
    <property type="nucleotide sequence ID" value="XM_038891834.1"/>
</dbReference>
<comment type="subcellular location">
    <subcellularLocation>
        <location evidence="3">Mitochondrion inner membrane</location>
        <topology evidence="3">Peripheral membrane protein</topology>
    </subcellularLocation>
    <subcellularLocation>
        <location evidence="2">Secreted</location>
    </subcellularLocation>
</comment>
<keyword evidence="17 24" id="KW-0456">Lyase</keyword>
<comment type="cofactor">
    <cofactor evidence="1">
        <name>Ca(2+)</name>
        <dbReference type="ChEBI" id="CHEBI:29108"/>
    </cofactor>
</comment>
<dbReference type="InterPro" id="IPR053868">
    <property type="entry name" value="Pel9A-like_beta_helix"/>
</dbReference>
<evidence type="ECO:0000256" key="11">
    <source>
        <dbReference type="ARBA" id="ARBA00022792"/>
    </source>
</evidence>
<dbReference type="SUPFAM" id="SSF51126">
    <property type="entry name" value="Pectin lyase-like"/>
    <property type="match status" value="1"/>
</dbReference>
<feature type="region of interest" description="Disordered" evidence="21">
    <location>
        <begin position="320"/>
        <end position="350"/>
    </location>
</feature>
<dbReference type="EMBL" id="JAATWM020000032">
    <property type="protein sequence ID" value="KAF9873306.1"/>
    <property type="molecule type" value="Genomic_DNA"/>
</dbReference>
<comment type="caution">
    <text evidence="24">The sequence shown here is derived from an EMBL/GenBank/DDBJ whole genome shotgun (WGS) entry which is preliminary data.</text>
</comment>
<keyword evidence="16" id="KW-0472">Membrane</keyword>
<comment type="similarity">
    <text evidence="20">Belongs to the polysaccharide lyase 9 family.</text>
</comment>
<reference evidence="24" key="1">
    <citation type="submission" date="2020-03" db="EMBL/GenBank/DDBJ databases">
        <authorList>
            <person name="He L."/>
        </authorList>
    </citation>
    <scope>NUCLEOTIDE SEQUENCE</scope>
    <source>
        <strain evidence="24">CkLH20</strain>
    </source>
</reference>
<evidence type="ECO:0000256" key="14">
    <source>
        <dbReference type="ARBA" id="ARBA00023010"/>
    </source>
</evidence>
<dbReference type="AlphaFoldDB" id="A0A9P6I3H3"/>
<dbReference type="OrthoDB" id="5561043at2759"/>
<dbReference type="Pfam" id="PF14592">
    <property type="entry name" value="Chondroitinas_B"/>
    <property type="match status" value="1"/>
</dbReference>
<dbReference type="PANTHER" id="PTHR40088:SF1">
    <property type="entry name" value="PECTATE LYASE PEL9"/>
    <property type="match status" value="1"/>
</dbReference>
<dbReference type="GO" id="GO:0046872">
    <property type="term" value="F:metal ion binding"/>
    <property type="evidence" value="ECO:0007669"/>
    <property type="project" value="UniProtKB-KW"/>
</dbReference>
<keyword evidence="10 22" id="KW-0732">Signal</keyword>
<evidence type="ECO:0000259" key="23">
    <source>
        <dbReference type="Pfam" id="PF22842"/>
    </source>
</evidence>
<evidence type="ECO:0000256" key="16">
    <source>
        <dbReference type="ARBA" id="ARBA00023136"/>
    </source>
</evidence>
<keyword evidence="25" id="KW-1185">Reference proteome</keyword>
<feature type="signal peptide" evidence="22">
    <location>
        <begin position="1"/>
        <end position="16"/>
    </location>
</feature>
<keyword evidence="13" id="KW-0653">Protein transport</keyword>
<dbReference type="Gene3D" id="1.10.287.110">
    <property type="entry name" value="DnaJ domain"/>
    <property type="match status" value="1"/>
</dbReference>
<evidence type="ECO:0000256" key="17">
    <source>
        <dbReference type="ARBA" id="ARBA00023239"/>
    </source>
</evidence>
<dbReference type="InterPro" id="IPR052052">
    <property type="entry name" value="Polysaccharide_Lyase_9"/>
</dbReference>
<name>A0A9P6I3H3_9PEZI</name>
<keyword evidence="14" id="KW-0811">Translocation</keyword>
<dbReference type="InterPro" id="IPR039513">
    <property type="entry name" value="PL-6"/>
</dbReference>
<keyword evidence="7" id="KW-0813">Transport</keyword>
<evidence type="ECO:0000256" key="10">
    <source>
        <dbReference type="ARBA" id="ARBA00022729"/>
    </source>
</evidence>
<dbReference type="GO" id="GO:0005743">
    <property type="term" value="C:mitochondrial inner membrane"/>
    <property type="evidence" value="ECO:0007669"/>
    <property type="project" value="UniProtKB-SubCell"/>
</dbReference>
<protein>
    <recommendedName>
        <fullName evidence="6">Mitochondrial import inner membrane translocase subunit TIM16</fullName>
    </recommendedName>
    <alternativeName>
        <fullName evidence="5">Mitochondrial import inner membrane translocase subunit tim16</fullName>
    </alternativeName>
    <alternativeName>
        <fullName evidence="18 19">Presequence translocated-associated motor subunit PAM16</fullName>
    </alternativeName>
</protein>
<dbReference type="Gene3D" id="2.160.20.10">
    <property type="entry name" value="Single-stranded right-handed beta-helix, Pectin lyase-like"/>
    <property type="match status" value="1"/>
</dbReference>
<evidence type="ECO:0000256" key="19">
    <source>
        <dbReference type="ARBA" id="ARBA00031407"/>
    </source>
</evidence>
<accession>A0A9P6I3H3</accession>
<evidence type="ECO:0000256" key="4">
    <source>
        <dbReference type="ARBA" id="ARBA00008817"/>
    </source>
</evidence>